<keyword evidence="3" id="KW-1185">Reference proteome</keyword>
<gene>
    <name evidence="2" type="ORF">DEIPH_ctg008orf0012</name>
</gene>
<dbReference type="Gene3D" id="3.40.50.10910">
    <property type="entry name" value="Amidohydrolase"/>
    <property type="match status" value="1"/>
</dbReference>
<dbReference type="PANTHER" id="PTHR43135:SF3">
    <property type="entry name" value="ALPHA-D-RIBOSE 1-METHYLPHOSPHONATE 5-TRIPHOSPHATE DIPHOSPHATASE"/>
    <property type="match status" value="1"/>
</dbReference>
<dbReference type="Gene3D" id="1.20.58.520">
    <property type="entry name" value="Amidohydrolase"/>
    <property type="match status" value="1"/>
</dbReference>
<dbReference type="PATRIC" id="fig|1476583.3.peg.439"/>
<dbReference type="InterPro" id="IPR006680">
    <property type="entry name" value="Amidohydro-rel"/>
</dbReference>
<reference evidence="2 3" key="1">
    <citation type="submission" date="2014-03" db="EMBL/GenBank/DDBJ databases">
        <title>Draft genome sequence of Deinococcus phoenicis 1P10ME.</title>
        <authorList>
            <person name="Stepanov V.G."/>
            <person name="Vaishampayan P."/>
            <person name="Venkateswaran K."/>
            <person name="Fox G.E."/>
        </authorList>
    </citation>
    <scope>NUCLEOTIDE SEQUENCE [LARGE SCALE GENOMIC DNA]</scope>
    <source>
        <strain evidence="2 3">1P10ME</strain>
    </source>
</reference>
<dbReference type="AlphaFoldDB" id="A0A016QTA5"/>
<dbReference type="Proteomes" id="UP000020492">
    <property type="component" value="Unassembled WGS sequence"/>
</dbReference>
<evidence type="ECO:0000313" key="3">
    <source>
        <dbReference type="Proteomes" id="UP000020492"/>
    </source>
</evidence>
<organism evidence="2 3">
    <name type="scientific">Deinococcus phoenicis</name>
    <dbReference type="NCBI Taxonomy" id="1476583"/>
    <lineage>
        <taxon>Bacteria</taxon>
        <taxon>Thermotogati</taxon>
        <taxon>Deinococcota</taxon>
        <taxon>Deinococci</taxon>
        <taxon>Deinococcales</taxon>
        <taxon>Deinococcaceae</taxon>
        <taxon>Deinococcus</taxon>
    </lineage>
</organism>
<sequence>MTDAPLLALTGRLFDGERLWPHATVLMQGGQVLEVAERLPLSEGIGVLDTGPDGTILPGLVDLHVHARPHYARWFPEAGVTTVRDAGSSLAMLTGLRALAASGEGPRVFGAGTILDGPNSIFRHFGEGVLGEVGDRAAGAWIVRTPGEARAAVDALAVEGVNTVKLYEQLPQDAYAAAVRRAREHDLPVMTDLGMRLTRGLSGAQVDALEALKFGVQTLEHVSGFALAFRRLGFDPTTQFPDEGTLAAFAQAVVEAGTVLVPTLSVYEGVRHDRRADLSGLPQGRRGGAAVDGLREQWNAVHAATSGHRAAPDWDARLAAALTRRVLDLGGQVGAGTDTPASVDNLPGGGLHAELAHLVQQSHLSPLEALRAATGTAGRLLAGRGQPVVGVLRPGAYADALIVEGDPTRDIAALRRLRTVIRAGRVWV</sequence>
<dbReference type="Pfam" id="PF01979">
    <property type="entry name" value="Amidohydro_1"/>
    <property type="match status" value="1"/>
</dbReference>
<dbReference type="PANTHER" id="PTHR43135">
    <property type="entry name" value="ALPHA-D-RIBOSE 1-METHYLPHOSPHONATE 5-TRIPHOSPHATE DIPHOSPHATASE"/>
    <property type="match status" value="1"/>
</dbReference>
<dbReference type="GO" id="GO:0016810">
    <property type="term" value="F:hydrolase activity, acting on carbon-nitrogen (but not peptide) bonds"/>
    <property type="evidence" value="ECO:0007669"/>
    <property type="project" value="InterPro"/>
</dbReference>
<dbReference type="OrthoDB" id="9797498at2"/>
<dbReference type="InterPro" id="IPR032466">
    <property type="entry name" value="Metal_Hydrolase"/>
</dbReference>
<evidence type="ECO:0000313" key="2">
    <source>
        <dbReference type="EMBL" id="EYB69303.1"/>
    </source>
</evidence>
<dbReference type="InterPro" id="IPR011059">
    <property type="entry name" value="Metal-dep_hydrolase_composite"/>
</dbReference>
<dbReference type="eggNOG" id="COG1228">
    <property type="taxonomic scope" value="Bacteria"/>
</dbReference>
<comment type="caution">
    <text evidence="2">The sequence shown here is derived from an EMBL/GenBank/DDBJ whole genome shotgun (WGS) entry which is preliminary data.</text>
</comment>
<dbReference type="SUPFAM" id="SSF51338">
    <property type="entry name" value="Composite domain of metallo-dependent hydrolases"/>
    <property type="match status" value="1"/>
</dbReference>
<dbReference type="SUPFAM" id="SSF51556">
    <property type="entry name" value="Metallo-dependent hydrolases"/>
    <property type="match status" value="1"/>
</dbReference>
<dbReference type="STRING" id="1476583.DEIPH_ctg008orf0012"/>
<dbReference type="Gene3D" id="2.30.40.10">
    <property type="entry name" value="Urease, subunit C, domain 1"/>
    <property type="match status" value="1"/>
</dbReference>
<name>A0A016QTA5_9DEIO</name>
<dbReference type="Gene3D" id="3.30.110.90">
    <property type="entry name" value="Amidohydrolase"/>
    <property type="match status" value="1"/>
</dbReference>
<dbReference type="EMBL" id="JHAC01000008">
    <property type="protein sequence ID" value="EYB69303.1"/>
    <property type="molecule type" value="Genomic_DNA"/>
</dbReference>
<protein>
    <recommendedName>
        <fullName evidence="1">Amidohydrolase-related domain-containing protein</fullName>
    </recommendedName>
</protein>
<feature type="domain" description="Amidohydrolase-related" evidence="1">
    <location>
        <begin position="55"/>
        <end position="425"/>
    </location>
</feature>
<accession>A0A016QTA5</accession>
<dbReference type="InterPro" id="IPR051781">
    <property type="entry name" value="Metallo-dep_Hydrolase"/>
</dbReference>
<dbReference type="RefSeq" id="WP_034353167.1">
    <property type="nucleotide sequence ID" value="NZ_JHAC01000008.1"/>
</dbReference>
<evidence type="ECO:0000259" key="1">
    <source>
        <dbReference type="Pfam" id="PF01979"/>
    </source>
</evidence>
<proteinExistence type="predicted"/>